<reference evidence="3" key="2">
    <citation type="submission" date="2022-03" db="EMBL/GenBank/DDBJ databases">
        <title>Draft title - Genomic analysis of global carrot germplasm unveils the trajectory of domestication and the origin of high carotenoid orange carrot.</title>
        <authorList>
            <person name="Iorizzo M."/>
            <person name="Ellison S."/>
            <person name="Senalik D."/>
            <person name="Macko-Podgorni A."/>
            <person name="Grzebelus D."/>
            <person name="Bostan H."/>
            <person name="Rolling W."/>
            <person name="Curaba J."/>
            <person name="Simon P."/>
        </authorList>
    </citation>
    <scope>NUCLEOTIDE SEQUENCE</scope>
    <source>
        <tissue evidence="3">Leaf</tissue>
    </source>
</reference>
<keyword evidence="4" id="KW-1185">Reference proteome</keyword>
<dbReference type="OMA" id="STTIHCW"/>
<reference evidence="2" key="1">
    <citation type="journal article" date="2016" name="Nat. Genet.">
        <title>A high-quality carrot genome assembly provides new insights into carotenoid accumulation and asterid genome evolution.</title>
        <authorList>
            <person name="Iorizzo M."/>
            <person name="Ellison S."/>
            <person name="Senalik D."/>
            <person name="Zeng P."/>
            <person name="Satapoomin P."/>
            <person name="Huang J."/>
            <person name="Bowman M."/>
            <person name="Iovene M."/>
            <person name="Sanseverino W."/>
            <person name="Cavagnaro P."/>
            <person name="Yildiz M."/>
            <person name="Macko-Podgorni A."/>
            <person name="Moranska E."/>
            <person name="Grzebelus E."/>
            <person name="Grzebelus D."/>
            <person name="Ashrafi H."/>
            <person name="Zheng Z."/>
            <person name="Cheng S."/>
            <person name="Spooner D."/>
            <person name="Van Deynze A."/>
            <person name="Simon P."/>
        </authorList>
    </citation>
    <scope>NUCLEOTIDE SEQUENCE [LARGE SCALE GENOMIC DNA]</scope>
    <source>
        <tissue evidence="2">Leaf</tissue>
    </source>
</reference>
<dbReference type="Gene3D" id="3.40.50.1820">
    <property type="entry name" value="alpha/beta hydrolase"/>
    <property type="match status" value="1"/>
</dbReference>
<name>A0A166IF91_DAUCS</name>
<dbReference type="KEGG" id="dcr:108213659"/>
<proteinExistence type="predicted"/>
<dbReference type="EMBL" id="LNRQ01000001">
    <property type="protein sequence ID" value="KZN11069.1"/>
    <property type="molecule type" value="Genomic_DNA"/>
</dbReference>
<dbReference type="Pfam" id="PF00561">
    <property type="entry name" value="Abhydrolase_1"/>
    <property type="match status" value="1"/>
</dbReference>
<evidence type="ECO:0000313" key="2">
    <source>
        <dbReference type="EMBL" id="KZN11069.1"/>
    </source>
</evidence>
<protein>
    <recommendedName>
        <fullName evidence="1">AB hydrolase-1 domain-containing protein</fullName>
    </recommendedName>
</protein>
<dbReference type="Proteomes" id="UP000077755">
    <property type="component" value="Chromosome 1"/>
</dbReference>
<feature type="domain" description="AB hydrolase-1" evidence="1">
    <location>
        <begin position="55"/>
        <end position="289"/>
    </location>
</feature>
<dbReference type="GO" id="GO:0016787">
    <property type="term" value="F:hydrolase activity"/>
    <property type="evidence" value="ECO:0007669"/>
    <property type="project" value="UniProtKB-ARBA"/>
</dbReference>
<dbReference type="InterPro" id="IPR000073">
    <property type="entry name" value="AB_hydrolase_1"/>
</dbReference>
<dbReference type="SUPFAM" id="SSF53474">
    <property type="entry name" value="alpha/beta-Hydrolases"/>
    <property type="match status" value="1"/>
</dbReference>
<dbReference type="PANTHER" id="PTHR43139:SF52">
    <property type="entry name" value="SI:DKEY-122A22.2"/>
    <property type="match status" value="1"/>
</dbReference>
<evidence type="ECO:0000313" key="4">
    <source>
        <dbReference type="Proteomes" id="UP000077755"/>
    </source>
</evidence>
<dbReference type="OrthoDB" id="6431331at2759"/>
<dbReference type="STRING" id="79200.A0A166IF91"/>
<organism evidence="2">
    <name type="scientific">Daucus carota subsp. sativus</name>
    <name type="common">Carrot</name>
    <dbReference type="NCBI Taxonomy" id="79200"/>
    <lineage>
        <taxon>Eukaryota</taxon>
        <taxon>Viridiplantae</taxon>
        <taxon>Streptophyta</taxon>
        <taxon>Embryophyta</taxon>
        <taxon>Tracheophyta</taxon>
        <taxon>Spermatophyta</taxon>
        <taxon>Magnoliopsida</taxon>
        <taxon>eudicotyledons</taxon>
        <taxon>Gunneridae</taxon>
        <taxon>Pentapetalae</taxon>
        <taxon>asterids</taxon>
        <taxon>campanulids</taxon>
        <taxon>Apiales</taxon>
        <taxon>Apiaceae</taxon>
        <taxon>Apioideae</taxon>
        <taxon>Scandiceae</taxon>
        <taxon>Daucinae</taxon>
        <taxon>Daucus</taxon>
        <taxon>Daucus sect. Daucus</taxon>
    </lineage>
</organism>
<accession>A0A166IF91</accession>
<dbReference type="PRINTS" id="PR00111">
    <property type="entry name" value="ABHYDROLASE"/>
</dbReference>
<dbReference type="EMBL" id="CP093343">
    <property type="protein sequence ID" value="WOG84772.1"/>
    <property type="molecule type" value="Genomic_DNA"/>
</dbReference>
<gene>
    <name evidence="2" type="ORF">DCAR_003725</name>
    <name evidence="3" type="ORF">DCAR_0103957</name>
</gene>
<dbReference type="InterPro" id="IPR052370">
    <property type="entry name" value="Meta-cleavage_hydrolase"/>
</dbReference>
<dbReference type="Gramene" id="KZN11069">
    <property type="protein sequence ID" value="KZN11069"/>
    <property type="gene ID" value="DCAR_003725"/>
</dbReference>
<dbReference type="AlphaFoldDB" id="A0A166IF91"/>
<dbReference type="InterPro" id="IPR029058">
    <property type="entry name" value="AB_hydrolase_fold"/>
</dbReference>
<sequence length="303" mass="34401">MGCSCLSFTSLYATYLRRCLISAGLTSKHITIDDQTRIHLWAPKHTTSDAILPKPAVLLIHGFGPAAMWQWRMQAVFLAKLFDVYVPDLVFFGESFTSGPERSEVFQAECMGKMMEKMGVESYAVVGTSYGGFVAYNMAVRWPERVEKVVIASSGVNMRLRDNKELVKRANMERIEEVMLPKTAAQLRSLTALAVFRRTRVPDFFLNDVIRTLYNENREEKLELLKGLTIGQNDIVNLSPLKQEVLIIWGDNDRIFLLEKAQELKEMLGGNVKLEVIKNAAHVPQLEHPKQFNTILKNYLCGL</sequence>
<evidence type="ECO:0000313" key="3">
    <source>
        <dbReference type="EMBL" id="WOG84772.1"/>
    </source>
</evidence>
<evidence type="ECO:0000259" key="1">
    <source>
        <dbReference type="Pfam" id="PF00561"/>
    </source>
</evidence>
<dbReference type="PANTHER" id="PTHR43139">
    <property type="entry name" value="SI:DKEY-122A22.2"/>
    <property type="match status" value="1"/>
</dbReference>